<dbReference type="EMBL" id="JYDR01000002">
    <property type="protein sequence ID" value="KRY79384.1"/>
    <property type="molecule type" value="Genomic_DNA"/>
</dbReference>
<feature type="compositionally biased region" description="Basic and acidic residues" evidence="1">
    <location>
        <begin position="87"/>
        <end position="102"/>
    </location>
</feature>
<feature type="region of interest" description="Disordered" evidence="1">
    <location>
        <begin position="87"/>
        <end position="111"/>
    </location>
</feature>
<evidence type="ECO:0000256" key="1">
    <source>
        <dbReference type="SAM" id="MobiDB-lite"/>
    </source>
</evidence>
<reference evidence="2 3" key="1">
    <citation type="submission" date="2015-01" db="EMBL/GenBank/DDBJ databases">
        <title>Evolution of Trichinella species and genotypes.</title>
        <authorList>
            <person name="Korhonen P.K."/>
            <person name="Edoardo P."/>
            <person name="Giuseppe L.R."/>
            <person name="Gasser R.B."/>
        </authorList>
    </citation>
    <scope>NUCLEOTIDE SEQUENCE [LARGE SCALE GENOMIC DNA]</scope>
    <source>
        <strain evidence="2">ISS13</strain>
    </source>
</reference>
<organism evidence="2 3">
    <name type="scientific">Trichinella pseudospiralis</name>
    <name type="common">Parasitic roundworm</name>
    <dbReference type="NCBI Taxonomy" id="6337"/>
    <lineage>
        <taxon>Eukaryota</taxon>
        <taxon>Metazoa</taxon>
        <taxon>Ecdysozoa</taxon>
        <taxon>Nematoda</taxon>
        <taxon>Enoplea</taxon>
        <taxon>Dorylaimia</taxon>
        <taxon>Trichinellida</taxon>
        <taxon>Trichinellidae</taxon>
        <taxon>Trichinella</taxon>
    </lineage>
</organism>
<evidence type="ECO:0000313" key="3">
    <source>
        <dbReference type="Proteomes" id="UP000054632"/>
    </source>
</evidence>
<dbReference type="AlphaFoldDB" id="A0A0V1F063"/>
<sequence>MVGMFDHKMMEGQAEGQDDRFIGVKVKCPSLFVCGLASVQCVDPAMKSTQIEQKQPQFKRTAVEVELVRKELLMYSAANLLYDNDSSNKLEDKAANPEDVKQFSKSSKIHY</sequence>
<name>A0A0V1F063_TRIPS</name>
<proteinExistence type="predicted"/>
<evidence type="ECO:0000313" key="2">
    <source>
        <dbReference type="EMBL" id="KRY79384.1"/>
    </source>
</evidence>
<gene>
    <name evidence="2" type="ORF">T4A_10130</name>
</gene>
<dbReference type="Proteomes" id="UP000054632">
    <property type="component" value="Unassembled WGS sequence"/>
</dbReference>
<protein>
    <submittedName>
        <fullName evidence="2">Uncharacterized protein</fullName>
    </submittedName>
</protein>
<accession>A0A0V1F063</accession>
<comment type="caution">
    <text evidence="2">The sequence shown here is derived from an EMBL/GenBank/DDBJ whole genome shotgun (WGS) entry which is preliminary data.</text>
</comment>